<proteinExistence type="predicted"/>
<sequence>MRCKHILPGIWHWQLGSDCEGVRDYRGNDHNFFHYFFLHVCKVRMLKDRCNFNCMKVCLTLRSNGITVKKTVKLACVKIKITDCICFLEKEMHLMSHQI</sequence>
<dbReference type="EMBL" id="VSRR010003629">
    <property type="protein sequence ID" value="MPC36896.1"/>
    <property type="molecule type" value="Genomic_DNA"/>
</dbReference>
<evidence type="ECO:0000313" key="1">
    <source>
        <dbReference type="EMBL" id="MPC36896.1"/>
    </source>
</evidence>
<dbReference type="Proteomes" id="UP000324222">
    <property type="component" value="Unassembled WGS sequence"/>
</dbReference>
<protein>
    <submittedName>
        <fullName evidence="1">Uncharacterized protein</fullName>
    </submittedName>
</protein>
<name>A0A5B7EUN6_PORTR</name>
<comment type="caution">
    <text evidence="1">The sequence shown here is derived from an EMBL/GenBank/DDBJ whole genome shotgun (WGS) entry which is preliminary data.</text>
</comment>
<dbReference type="AlphaFoldDB" id="A0A5B7EUN6"/>
<organism evidence="1 2">
    <name type="scientific">Portunus trituberculatus</name>
    <name type="common">Swimming crab</name>
    <name type="synonym">Neptunus trituberculatus</name>
    <dbReference type="NCBI Taxonomy" id="210409"/>
    <lineage>
        <taxon>Eukaryota</taxon>
        <taxon>Metazoa</taxon>
        <taxon>Ecdysozoa</taxon>
        <taxon>Arthropoda</taxon>
        <taxon>Crustacea</taxon>
        <taxon>Multicrustacea</taxon>
        <taxon>Malacostraca</taxon>
        <taxon>Eumalacostraca</taxon>
        <taxon>Eucarida</taxon>
        <taxon>Decapoda</taxon>
        <taxon>Pleocyemata</taxon>
        <taxon>Brachyura</taxon>
        <taxon>Eubrachyura</taxon>
        <taxon>Portunoidea</taxon>
        <taxon>Portunidae</taxon>
        <taxon>Portuninae</taxon>
        <taxon>Portunus</taxon>
    </lineage>
</organism>
<keyword evidence="2" id="KW-1185">Reference proteome</keyword>
<gene>
    <name evidence="1" type="ORF">E2C01_030365</name>
</gene>
<accession>A0A5B7EUN6</accession>
<reference evidence="1 2" key="1">
    <citation type="submission" date="2019-05" db="EMBL/GenBank/DDBJ databases">
        <title>Another draft genome of Portunus trituberculatus and its Hox gene families provides insights of decapod evolution.</title>
        <authorList>
            <person name="Jeong J.-H."/>
            <person name="Song I."/>
            <person name="Kim S."/>
            <person name="Choi T."/>
            <person name="Kim D."/>
            <person name="Ryu S."/>
            <person name="Kim W."/>
        </authorList>
    </citation>
    <scope>NUCLEOTIDE SEQUENCE [LARGE SCALE GENOMIC DNA]</scope>
    <source>
        <tissue evidence="1">Muscle</tissue>
    </source>
</reference>
<evidence type="ECO:0000313" key="2">
    <source>
        <dbReference type="Proteomes" id="UP000324222"/>
    </source>
</evidence>